<comment type="caution">
    <text evidence="2">The sequence shown here is derived from an EMBL/GenBank/DDBJ whole genome shotgun (WGS) entry which is preliminary data.</text>
</comment>
<accession>A0A1V4K068</accession>
<protein>
    <submittedName>
        <fullName evidence="2">Uncharacterized protein</fullName>
    </submittedName>
</protein>
<evidence type="ECO:0000313" key="3">
    <source>
        <dbReference type="Proteomes" id="UP000190648"/>
    </source>
</evidence>
<keyword evidence="3" id="KW-1185">Reference proteome</keyword>
<dbReference type="EMBL" id="LSYS01005240">
    <property type="protein sequence ID" value="OPJ77826.1"/>
    <property type="molecule type" value="Genomic_DNA"/>
</dbReference>
<name>A0A1V4K068_PATFA</name>
<reference evidence="2 3" key="1">
    <citation type="submission" date="2016-02" db="EMBL/GenBank/DDBJ databases">
        <title>Band-tailed pigeon sequencing and assembly.</title>
        <authorList>
            <person name="Soares A.E."/>
            <person name="Novak B.J."/>
            <person name="Rice E.S."/>
            <person name="O'Connell B."/>
            <person name="Chang D."/>
            <person name="Weber S."/>
            <person name="Shapiro B."/>
        </authorList>
    </citation>
    <scope>NUCLEOTIDE SEQUENCE [LARGE SCALE GENOMIC DNA]</scope>
    <source>
        <strain evidence="2">BTP2013</strain>
        <tissue evidence="2">Blood</tissue>
    </source>
</reference>
<dbReference type="Proteomes" id="UP000190648">
    <property type="component" value="Unassembled WGS sequence"/>
</dbReference>
<gene>
    <name evidence="2" type="ORF">AV530_000118</name>
</gene>
<evidence type="ECO:0000256" key="1">
    <source>
        <dbReference type="SAM" id="MobiDB-lite"/>
    </source>
</evidence>
<dbReference type="AlphaFoldDB" id="A0A1V4K068"/>
<feature type="region of interest" description="Disordered" evidence="1">
    <location>
        <begin position="1"/>
        <end position="38"/>
    </location>
</feature>
<sequence length="102" mass="11434">MRLVGKTSSPGTCFPLSSLPLTHSRKSQENIQSPIWKKTRRTNHRLVSPIVRLSAPMRSISPQIAGNFTFETGRQRQPEVKELFSSFLCSNEDCGSQIVMGE</sequence>
<proteinExistence type="predicted"/>
<feature type="compositionally biased region" description="Polar residues" evidence="1">
    <location>
        <begin position="1"/>
        <end position="11"/>
    </location>
</feature>
<organism evidence="2 3">
    <name type="scientific">Patagioenas fasciata monilis</name>
    <dbReference type="NCBI Taxonomy" id="372326"/>
    <lineage>
        <taxon>Eukaryota</taxon>
        <taxon>Metazoa</taxon>
        <taxon>Chordata</taxon>
        <taxon>Craniata</taxon>
        <taxon>Vertebrata</taxon>
        <taxon>Euteleostomi</taxon>
        <taxon>Archelosauria</taxon>
        <taxon>Archosauria</taxon>
        <taxon>Dinosauria</taxon>
        <taxon>Saurischia</taxon>
        <taxon>Theropoda</taxon>
        <taxon>Coelurosauria</taxon>
        <taxon>Aves</taxon>
        <taxon>Neognathae</taxon>
        <taxon>Neoaves</taxon>
        <taxon>Columbimorphae</taxon>
        <taxon>Columbiformes</taxon>
        <taxon>Columbidae</taxon>
        <taxon>Patagioenas</taxon>
    </lineage>
</organism>
<evidence type="ECO:0000313" key="2">
    <source>
        <dbReference type="EMBL" id="OPJ77826.1"/>
    </source>
</evidence>